<sequence length="47" mass="5357">MNDKPLQIVNNPEDIGSATFFFTAIAPPKFGRYRHLTEDLLTKKYSA</sequence>
<gene>
    <name evidence="1" type="ORF">HMPREF0201_02265</name>
</gene>
<dbReference type="PATRIC" id="fig|566551.4.peg.2084"/>
<proteinExistence type="predicted"/>
<name>S3IVN4_9ENTR</name>
<dbReference type="AlphaFoldDB" id="S3IVN4"/>
<evidence type="ECO:0000313" key="1">
    <source>
        <dbReference type="EMBL" id="EPF17030.1"/>
    </source>
</evidence>
<reference evidence="1 2" key="1">
    <citation type="submission" date="2013-04" db="EMBL/GenBank/DDBJ databases">
        <authorList>
            <person name="Weinstock G."/>
            <person name="Sodergren E."/>
            <person name="Lobos E.A."/>
            <person name="Fulton L."/>
            <person name="Fulton R."/>
            <person name="Courtney L."/>
            <person name="Fronick C."/>
            <person name="O'Laughlin M."/>
            <person name="Godfrey J."/>
            <person name="Wilson R.M."/>
            <person name="Miner T."/>
            <person name="Farmer C."/>
            <person name="Delehaunty K."/>
            <person name="Cordes M."/>
            <person name="Minx P."/>
            <person name="Tomlinson C."/>
            <person name="Chen J."/>
            <person name="Wollam A."/>
            <person name="Pepin K.H."/>
            <person name="Palsikar V.B."/>
            <person name="Zhang X."/>
            <person name="Suruliraj S."/>
            <person name="Perna N.T."/>
            <person name="Plunkett G."/>
            <person name="Warren W."/>
            <person name="Mitreva M."/>
            <person name="Mardis E.R."/>
            <person name="Wilson R.K."/>
        </authorList>
    </citation>
    <scope>NUCLEOTIDE SEQUENCE [LARGE SCALE GENOMIC DNA]</scope>
    <source>
        <strain evidence="1 2">DSM 4568</strain>
    </source>
</reference>
<dbReference type="HOGENOM" id="CLU_3166057_0_0_6"/>
<dbReference type="STRING" id="566551.HMPREF0201_02265"/>
<organism evidence="1 2">
    <name type="scientific">Cedecea davisae DSM 4568</name>
    <dbReference type="NCBI Taxonomy" id="566551"/>
    <lineage>
        <taxon>Bacteria</taxon>
        <taxon>Pseudomonadati</taxon>
        <taxon>Pseudomonadota</taxon>
        <taxon>Gammaproteobacteria</taxon>
        <taxon>Enterobacterales</taxon>
        <taxon>Enterobacteriaceae</taxon>
        <taxon>Cedecea</taxon>
    </lineage>
</organism>
<accession>S3IVN4</accession>
<evidence type="ECO:0000313" key="2">
    <source>
        <dbReference type="Proteomes" id="UP000014585"/>
    </source>
</evidence>
<protein>
    <submittedName>
        <fullName evidence="1">Uncharacterized protein</fullName>
    </submittedName>
</protein>
<dbReference type="Proteomes" id="UP000014585">
    <property type="component" value="Unassembled WGS sequence"/>
</dbReference>
<dbReference type="EMBL" id="ATDT01000020">
    <property type="protein sequence ID" value="EPF17030.1"/>
    <property type="molecule type" value="Genomic_DNA"/>
</dbReference>
<comment type="caution">
    <text evidence="1">The sequence shown here is derived from an EMBL/GenBank/DDBJ whole genome shotgun (WGS) entry which is preliminary data.</text>
</comment>